<evidence type="ECO:0000256" key="1">
    <source>
        <dbReference type="ARBA" id="ARBA00022679"/>
    </source>
</evidence>
<dbReference type="InterPro" id="IPR050832">
    <property type="entry name" value="Bact_Acetyltransf"/>
</dbReference>
<keyword evidence="2" id="KW-0012">Acyltransferase</keyword>
<dbReference type="PANTHER" id="PTHR43877:SF2">
    <property type="entry name" value="AMINOALKYLPHOSPHONATE N-ACETYLTRANSFERASE-RELATED"/>
    <property type="match status" value="1"/>
</dbReference>
<dbReference type="GO" id="GO:0005840">
    <property type="term" value="C:ribosome"/>
    <property type="evidence" value="ECO:0007669"/>
    <property type="project" value="UniProtKB-KW"/>
</dbReference>
<gene>
    <name evidence="4" type="ORF">BD833_103304</name>
</gene>
<dbReference type="AlphaFoldDB" id="A0A5S5CZF6"/>
<dbReference type="InterPro" id="IPR016181">
    <property type="entry name" value="Acyl_CoA_acyltransferase"/>
</dbReference>
<evidence type="ECO:0000313" key="4">
    <source>
        <dbReference type="EMBL" id="TYP89147.1"/>
    </source>
</evidence>
<dbReference type="Proteomes" id="UP000322499">
    <property type="component" value="Unassembled WGS sequence"/>
</dbReference>
<keyword evidence="5" id="KW-1185">Reference proteome</keyword>
<keyword evidence="1" id="KW-0808">Transferase</keyword>
<dbReference type="PROSITE" id="PS51186">
    <property type="entry name" value="GNAT"/>
    <property type="match status" value="1"/>
</dbReference>
<comment type="caution">
    <text evidence="4">The sequence shown here is derived from an EMBL/GenBank/DDBJ whole genome shotgun (WGS) entry which is preliminary data.</text>
</comment>
<reference evidence="4 5" key="1">
    <citation type="submission" date="2019-07" db="EMBL/GenBank/DDBJ databases">
        <title>Genomic Encyclopedia of Archaeal and Bacterial Type Strains, Phase II (KMG-II): from individual species to whole genera.</title>
        <authorList>
            <person name="Goeker M."/>
        </authorList>
    </citation>
    <scope>NUCLEOTIDE SEQUENCE [LARGE SCALE GENOMIC DNA]</scope>
    <source>
        <strain evidence="4 5">DSM 46842</strain>
    </source>
</reference>
<dbReference type="GO" id="GO:0016747">
    <property type="term" value="F:acyltransferase activity, transferring groups other than amino-acyl groups"/>
    <property type="evidence" value="ECO:0007669"/>
    <property type="project" value="InterPro"/>
</dbReference>
<evidence type="ECO:0000313" key="5">
    <source>
        <dbReference type="Proteomes" id="UP000322499"/>
    </source>
</evidence>
<dbReference type="PANTHER" id="PTHR43877">
    <property type="entry name" value="AMINOALKYLPHOSPHONATE N-ACETYLTRANSFERASE-RELATED-RELATED"/>
    <property type="match status" value="1"/>
</dbReference>
<evidence type="ECO:0000256" key="2">
    <source>
        <dbReference type="ARBA" id="ARBA00023315"/>
    </source>
</evidence>
<keyword evidence="4" id="KW-0687">Ribonucleoprotein</keyword>
<dbReference type="Pfam" id="PF00583">
    <property type="entry name" value="Acetyltransf_1"/>
    <property type="match status" value="1"/>
</dbReference>
<accession>A0A5S5CZF6</accession>
<name>A0A5S5CZF6_9ACTN</name>
<sequence>MAAVSIKETVGQSFLYGNNSDGSVADCRGTRDMLDAVEIRERTEADLPGCVAALRAVHAADGYPTWWPADPAGWLDPAGTAAAWVAVDEAGAPRGHVCVVRGVDDPVAAAAAGVPTGDLVAISRLFVDPAVRGRGLGLGTALLAAAQAWAGGHGRQLVLDVVDDGGPAVDLYERLRWRLVDRRQADWITPEGIRHPVRIYLAPTGAASGTADRRDRSRFDELT</sequence>
<dbReference type="EMBL" id="VNHW01000003">
    <property type="protein sequence ID" value="TYP89147.1"/>
    <property type="molecule type" value="Genomic_DNA"/>
</dbReference>
<proteinExistence type="predicted"/>
<organism evidence="4 5">
    <name type="scientific">Blastococcus xanthinilyticus</name>
    <dbReference type="NCBI Taxonomy" id="1564164"/>
    <lineage>
        <taxon>Bacteria</taxon>
        <taxon>Bacillati</taxon>
        <taxon>Actinomycetota</taxon>
        <taxon>Actinomycetes</taxon>
        <taxon>Geodermatophilales</taxon>
        <taxon>Geodermatophilaceae</taxon>
        <taxon>Blastococcus</taxon>
    </lineage>
</organism>
<dbReference type="Gene3D" id="3.40.630.30">
    <property type="match status" value="1"/>
</dbReference>
<dbReference type="SUPFAM" id="SSF55729">
    <property type="entry name" value="Acyl-CoA N-acyltransferases (Nat)"/>
    <property type="match status" value="1"/>
</dbReference>
<protein>
    <submittedName>
        <fullName evidence="4">Ribosomal protein S18 acetylase RimI-like enzyme</fullName>
    </submittedName>
</protein>
<dbReference type="InterPro" id="IPR000182">
    <property type="entry name" value="GNAT_dom"/>
</dbReference>
<feature type="domain" description="N-acetyltransferase" evidence="3">
    <location>
        <begin position="37"/>
        <end position="206"/>
    </location>
</feature>
<evidence type="ECO:0000259" key="3">
    <source>
        <dbReference type="PROSITE" id="PS51186"/>
    </source>
</evidence>
<keyword evidence="4" id="KW-0689">Ribosomal protein</keyword>